<dbReference type="PROSITE" id="PS51257">
    <property type="entry name" value="PROKAR_LIPOPROTEIN"/>
    <property type="match status" value="1"/>
</dbReference>
<keyword evidence="2" id="KW-0732">Signal</keyword>
<organism evidence="3 4">
    <name type="scientific">Aeoliella mucimassa</name>
    <dbReference type="NCBI Taxonomy" id="2527972"/>
    <lineage>
        <taxon>Bacteria</taxon>
        <taxon>Pseudomonadati</taxon>
        <taxon>Planctomycetota</taxon>
        <taxon>Planctomycetia</taxon>
        <taxon>Pirellulales</taxon>
        <taxon>Lacipirellulaceae</taxon>
        <taxon>Aeoliella</taxon>
    </lineage>
</organism>
<dbReference type="AlphaFoldDB" id="A0A518AHM4"/>
<evidence type="ECO:0000313" key="4">
    <source>
        <dbReference type="Proteomes" id="UP000315750"/>
    </source>
</evidence>
<feature type="compositionally biased region" description="Gly residues" evidence="1">
    <location>
        <begin position="298"/>
        <end position="337"/>
    </location>
</feature>
<gene>
    <name evidence="3" type="ORF">Pan181_03900</name>
</gene>
<evidence type="ECO:0000313" key="3">
    <source>
        <dbReference type="EMBL" id="QDU54210.1"/>
    </source>
</evidence>
<dbReference type="RefSeq" id="WP_145245222.1">
    <property type="nucleotide sequence ID" value="NZ_CP036278.1"/>
</dbReference>
<dbReference type="Proteomes" id="UP000315750">
    <property type="component" value="Chromosome"/>
</dbReference>
<feature type="region of interest" description="Disordered" evidence="1">
    <location>
        <begin position="286"/>
        <end position="350"/>
    </location>
</feature>
<proteinExistence type="predicted"/>
<evidence type="ECO:0000256" key="2">
    <source>
        <dbReference type="SAM" id="SignalP"/>
    </source>
</evidence>
<feature type="signal peptide" evidence="2">
    <location>
        <begin position="1"/>
        <end position="27"/>
    </location>
</feature>
<reference evidence="3 4" key="1">
    <citation type="submission" date="2019-02" db="EMBL/GenBank/DDBJ databases">
        <title>Deep-cultivation of Planctomycetes and their phenomic and genomic characterization uncovers novel biology.</title>
        <authorList>
            <person name="Wiegand S."/>
            <person name="Jogler M."/>
            <person name="Boedeker C."/>
            <person name="Pinto D."/>
            <person name="Vollmers J."/>
            <person name="Rivas-Marin E."/>
            <person name="Kohn T."/>
            <person name="Peeters S.H."/>
            <person name="Heuer A."/>
            <person name="Rast P."/>
            <person name="Oberbeckmann S."/>
            <person name="Bunk B."/>
            <person name="Jeske O."/>
            <person name="Meyerdierks A."/>
            <person name="Storesund J.E."/>
            <person name="Kallscheuer N."/>
            <person name="Luecker S."/>
            <person name="Lage O.M."/>
            <person name="Pohl T."/>
            <person name="Merkel B.J."/>
            <person name="Hornburger P."/>
            <person name="Mueller R.-W."/>
            <person name="Bruemmer F."/>
            <person name="Labrenz M."/>
            <person name="Spormann A.M."/>
            <person name="Op den Camp H."/>
            <person name="Overmann J."/>
            <person name="Amann R."/>
            <person name="Jetten M.S.M."/>
            <person name="Mascher T."/>
            <person name="Medema M.H."/>
            <person name="Devos D.P."/>
            <person name="Kaster A.-K."/>
            <person name="Ovreas L."/>
            <person name="Rohde M."/>
            <person name="Galperin M.Y."/>
            <person name="Jogler C."/>
        </authorList>
    </citation>
    <scope>NUCLEOTIDE SEQUENCE [LARGE SCALE GENOMIC DNA]</scope>
    <source>
        <strain evidence="3 4">Pan181</strain>
    </source>
</reference>
<sequence precursor="true">MSISRLAAPVFLLAACTFAMSPTLTQAQDPFGGPGEENPFDGPGGDNPFGEGDNPFGFGGSESAPTAEAPAPPAPRPQERDARPAPPKPKTPVYWADGDSERHKAIRYALAQPLNPLGLEFQDAPLSEIVDFLRDEYNIEVQLDIPALDDLAISPDDPINVNMRNITLGSALRLMLKPGELTYVVDNEVLLITSEEQAATMMTVAVYPVGDILSDPNNPRMPQDFDSLIGNILSTVASDTWVENGGPLAEMRPLQPGLLVISQTQAVHEQVQQLLAALRLAKQDDYAVPSPQPPRNEGFGGGYGGDGGYGGGEFGGRGGGGFGGRGGEFGGRTGAGGRAREVEPQERESR</sequence>
<evidence type="ECO:0008006" key="5">
    <source>
        <dbReference type="Google" id="ProtNLM"/>
    </source>
</evidence>
<feature type="region of interest" description="Disordered" evidence="1">
    <location>
        <begin position="26"/>
        <end position="96"/>
    </location>
</feature>
<accession>A0A518AHM4</accession>
<name>A0A518AHM4_9BACT</name>
<dbReference type="KEGG" id="amuc:Pan181_03900"/>
<feature type="compositionally biased region" description="Basic and acidic residues" evidence="1">
    <location>
        <begin position="338"/>
        <end position="350"/>
    </location>
</feature>
<dbReference type="EMBL" id="CP036278">
    <property type="protein sequence ID" value="QDU54210.1"/>
    <property type="molecule type" value="Genomic_DNA"/>
</dbReference>
<evidence type="ECO:0000256" key="1">
    <source>
        <dbReference type="SAM" id="MobiDB-lite"/>
    </source>
</evidence>
<protein>
    <recommendedName>
        <fullName evidence="5">Bacterial type II/III secretion system short domain protein</fullName>
    </recommendedName>
</protein>
<dbReference type="OrthoDB" id="277020at2"/>
<feature type="chain" id="PRO_5022164874" description="Bacterial type II/III secretion system short domain protein" evidence="2">
    <location>
        <begin position="28"/>
        <end position="350"/>
    </location>
</feature>
<keyword evidence="4" id="KW-1185">Reference proteome</keyword>